<protein>
    <submittedName>
        <fullName evidence="1">Uncharacterized protein</fullName>
    </submittedName>
</protein>
<dbReference type="Proteomes" id="UP001341840">
    <property type="component" value="Unassembled WGS sequence"/>
</dbReference>
<name>A0ABU6V312_9FABA</name>
<reference evidence="1 2" key="1">
    <citation type="journal article" date="2023" name="Plants (Basel)">
        <title>Bridging the Gap: Combining Genomics and Transcriptomics Approaches to Understand Stylosanthes scabra, an Orphan Legume from the Brazilian Caatinga.</title>
        <authorList>
            <person name="Ferreira-Neto J.R.C."/>
            <person name="da Silva M.D."/>
            <person name="Binneck E."/>
            <person name="de Melo N.F."/>
            <person name="da Silva R.H."/>
            <person name="de Melo A.L.T.M."/>
            <person name="Pandolfi V."/>
            <person name="Bustamante F.O."/>
            <person name="Brasileiro-Vidal A.C."/>
            <person name="Benko-Iseppon A.M."/>
        </authorList>
    </citation>
    <scope>NUCLEOTIDE SEQUENCE [LARGE SCALE GENOMIC DNA]</scope>
    <source>
        <tissue evidence="1">Leaves</tissue>
    </source>
</reference>
<comment type="caution">
    <text evidence="1">The sequence shown here is derived from an EMBL/GenBank/DDBJ whole genome shotgun (WGS) entry which is preliminary data.</text>
</comment>
<dbReference type="EMBL" id="JASCZI010148406">
    <property type="protein sequence ID" value="MED6167155.1"/>
    <property type="molecule type" value="Genomic_DNA"/>
</dbReference>
<proteinExistence type="predicted"/>
<evidence type="ECO:0000313" key="2">
    <source>
        <dbReference type="Proteomes" id="UP001341840"/>
    </source>
</evidence>
<accession>A0ABU6V312</accession>
<sequence length="65" mass="6821">MTLCAETGHSLGRAFARRWSSLLVLENLPRGVDTAHTDASACSHPPWRAGRGSSGVAVFADRVGG</sequence>
<evidence type="ECO:0000313" key="1">
    <source>
        <dbReference type="EMBL" id="MED6167155.1"/>
    </source>
</evidence>
<organism evidence="1 2">
    <name type="scientific">Stylosanthes scabra</name>
    <dbReference type="NCBI Taxonomy" id="79078"/>
    <lineage>
        <taxon>Eukaryota</taxon>
        <taxon>Viridiplantae</taxon>
        <taxon>Streptophyta</taxon>
        <taxon>Embryophyta</taxon>
        <taxon>Tracheophyta</taxon>
        <taxon>Spermatophyta</taxon>
        <taxon>Magnoliopsida</taxon>
        <taxon>eudicotyledons</taxon>
        <taxon>Gunneridae</taxon>
        <taxon>Pentapetalae</taxon>
        <taxon>rosids</taxon>
        <taxon>fabids</taxon>
        <taxon>Fabales</taxon>
        <taxon>Fabaceae</taxon>
        <taxon>Papilionoideae</taxon>
        <taxon>50 kb inversion clade</taxon>
        <taxon>dalbergioids sensu lato</taxon>
        <taxon>Dalbergieae</taxon>
        <taxon>Pterocarpus clade</taxon>
        <taxon>Stylosanthes</taxon>
    </lineage>
</organism>
<keyword evidence="2" id="KW-1185">Reference proteome</keyword>
<gene>
    <name evidence="1" type="ORF">PIB30_116491</name>
</gene>